<keyword evidence="3" id="KW-1185">Reference proteome</keyword>
<accession>A0A1M5HKL9</accession>
<dbReference type="Gene3D" id="3.30.470.30">
    <property type="entry name" value="DNA ligase/mRNA capping enzyme"/>
    <property type="match status" value="1"/>
</dbReference>
<dbReference type="PANTHER" id="PTHR43883">
    <property type="entry name" value="SLR0207 PROTEIN"/>
    <property type="match status" value="1"/>
</dbReference>
<sequence>MSISQKYGRTYHYPFSPGTTSDDRIQHHYWEQLEKIPALIHTEKLDGENNCLSRHGVFARSHAAPTTSPWTESLRRFWQLIRNDLGTLEIFLENLYAVHSIEYRSLEHHFYVFGIRQQDQWLSWEETRFYAAMLDLPTVPVIGSFKPAGDRPSFEKEVLQLAAGRGLFDPHDAYSGNLATIEGIVTRNSESYPVAGFADNVFKYVRKGHVKTDQHWTRNWKRAALNNEGGTYVDHQ</sequence>
<evidence type="ECO:0000259" key="1">
    <source>
        <dbReference type="Pfam" id="PF09414"/>
    </source>
</evidence>
<protein>
    <submittedName>
        <fullName evidence="2">RNA ligase</fullName>
    </submittedName>
</protein>
<reference evidence="3" key="1">
    <citation type="submission" date="2016-11" db="EMBL/GenBank/DDBJ databases">
        <authorList>
            <person name="Varghese N."/>
            <person name="Submissions S."/>
        </authorList>
    </citation>
    <scope>NUCLEOTIDE SEQUENCE [LARGE SCALE GENOMIC DNA]</scope>
    <source>
        <strain evidence="3">DSM 16990</strain>
    </source>
</reference>
<dbReference type="GO" id="GO:0016874">
    <property type="term" value="F:ligase activity"/>
    <property type="evidence" value="ECO:0007669"/>
    <property type="project" value="UniProtKB-KW"/>
</dbReference>
<dbReference type="InterPro" id="IPR021122">
    <property type="entry name" value="RNA_ligase_dom_REL/Rnl2"/>
</dbReference>
<organism evidence="2 3">
    <name type="scientific">Pedobacter caeni</name>
    <dbReference type="NCBI Taxonomy" id="288992"/>
    <lineage>
        <taxon>Bacteria</taxon>
        <taxon>Pseudomonadati</taxon>
        <taxon>Bacteroidota</taxon>
        <taxon>Sphingobacteriia</taxon>
        <taxon>Sphingobacteriales</taxon>
        <taxon>Sphingobacteriaceae</taxon>
        <taxon>Pedobacter</taxon>
    </lineage>
</organism>
<dbReference type="SUPFAM" id="SSF56091">
    <property type="entry name" value="DNA ligase/mRNA capping enzyme, catalytic domain"/>
    <property type="match status" value="1"/>
</dbReference>
<feature type="domain" description="RNA ligase" evidence="1">
    <location>
        <begin position="39"/>
        <end position="205"/>
    </location>
</feature>
<proteinExistence type="predicted"/>
<dbReference type="PANTHER" id="PTHR43883:SF1">
    <property type="entry name" value="GLUCONOKINASE"/>
    <property type="match status" value="1"/>
</dbReference>
<evidence type="ECO:0000313" key="3">
    <source>
        <dbReference type="Proteomes" id="UP000184287"/>
    </source>
</evidence>
<dbReference type="Proteomes" id="UP000184287">
    <property type="component" value="Unassembled WGS sequence"/>
</dbReference>
<dbReference type="InterPro" id="IPR052732">
    <property type="entry name" value="Cell-binding_unc_protein"/>
</dbReference>
<keyword evidence="2" id="KW-0436">Ligase</keyword>
<evidence type="ECO:0000313" key="2">
    <source>
        <dbReference type="EMBL" id="SHG16504.1"/>
    </source>
</evidence>
<gene>
    <name evidence="2" type="ORF">SAMN04488522_104702</name>
</gene>
<dbReference type="STRING" id="288992.SAMN04488522_104702"/>
<dbReference type="EMBL" id="FQUQ01000004">
    <property type="protein sequence ID" value="SHG16504.1"/>
    <property type="molecule type" value="Genomic_DNA"/>
</dbReference>
<dbReference type="OrthoDB" id="255834at2"/>
<dbReference type="RefSeq" id="WP_073233440.1">
    <property type="nucleotide sequence ID" value="NZ_FQUQ01000004.1"/>
</dbReference>
<dbReference type="AlphaFoldDB" id="A0A1M5HKL9"/>
<dbReference type="Pfam" id="PF09414">
    <property type="entry name" value="RNA_ligase"/>
    <property type="match status" value="1"/>
</dbReference>
<name>A0A1M5HKL9_9SPHI</name>